<comment type="caution">
    <text evidence="3">The sequence shown here is derived from an EMBL/GenBank/DDBJ whole genome shotgun (WGS) entry which is preliminary data.</text>
</comment>
<feature type="domain" description="PepSY" evidence="2">
    <location>
        <begin position="175"/>
        <end position="233"/>
    </location>
</feature>
<feature type="signal peptide" evidence="1">
    <location>
        <begin position="1"/>
        <end position="22"/>
    </location>
</feature>
<reference evidence="3" key="2">
    <citation type="journal article" date="2021" name="PeerJ">
        <title>Extensive microbial diversity within the chicken gut microbiome revealed by metagenomics and culture.</title>
        <authorList>
            <person name="Gilroy R."/>
            <person name="Ravi A."/>
            <person name="Getino M."/>
            <person name="Pursley I."/>
            <person name="Horton D.L."/>
            <person name="Alikhan N.F."/>
            <person name="Baker D."/>
            <person name="Gharbi K."/>
            <person name="Hall N."/>
            <person name="Watson M."/>
            <person name="Adriaenssens E.M."/>
            <person name="Foster-Nyarko E."/>
            <person name="Jarju S."/>
            <person name="Secka A."/>
            <person name="Antonio M."/>
            <person name="Oren A."/>
            <person name="Chaudhuri R.R."/>
            <person name="La Ragione R."/>
            <person name="Hildebrand F."/>
            <person name="Pallen M.J."/>
        </authorList>
    </citation>
    <scope>NUCLEOTIDE SEQUENCE</scope>
    <source>
        <strain evidence="3">14700</strain>
    </source>
</reference>
<name>A0A9D9NCD4_9SPIO</name>
<proteinExistence type="predicted"/>
<protein>
    <submittedName>
        <fullName evidence="3">PepSY domain-containing protein</fullName>
    </submittedName>
</protein>
<feature type="chain" id="PRO_5039028644" evidence="1">
    <location>
        <begin position="23"/>
        <end position="240"/>
    </location>
</feature>
<dbReference type="EMBL" id="JADIMF010000033">
    <property type="protein sequence ID" value="MBO8468587.1"/>
    <property type="molecule type" value="Genomic_DNA"/>
</dbReference>
<dbReference type="Gene3D" id="3.10.450.40">
    <property type="match status" value="3"/>
</dbReference>
<dbReference type="Pfam" id="PF03413">
    <property type="entry name" value="PepSY"/>
    <property type="match status" value="2"/>
</dbReference>
<dbReference type="Proteomes" id="UP000810292">
    <property type="component" value="Unassembled WGS sequence"/>
</dbReference>
<evidence type="ECO:0000259" key="2">
    <source>
        <dbReference type="Pfam" id="PF03413"/>
    </source>
</evidence>
<evidence type="ECO:0000313" key="4">
    <source>
        <dbReference type="Proteomes" id="UP000810292"/>
    </source>
</evidence>
<sequence length="240" mass="27206">MKTTRRLMVLGVAALSAGLVFGAVTQDEAVSIALSDAGLAREDAHRVHVHRDYDDGREEFEVDIHTAGAEWEYTIDAETGHIVGYDYEERKGPPAPPASIDRKAMEEIALSDAGFKRPDVSGFRSELDRDDGMEILDVKFNKDNRKYEYDVASTGEILKAEWELRREPWGRSDARLTEEEAERIALEAIGGDTDRFVVWEDRDDGRFVYECEAARGEWRYEIDIDGTGEVLSVKRSLSRW</sequence>
<gene>
    <name evidence="3" type="ORF">IAA72_02230</name>
</gene>
<dbReference type="AlphaFoldDB" id="A0A9D9NCD4"/>
<evidence type="ECO:0000256" key="1">
    <source>
        <dbReference type="SAM" id="SignalP"/>
    </source>
</evidence>
<accession>A0A9D9NCD4</accession>
<feature type="domain" description="PepSY" evidence="2">
    <location>
        <begin position="24"/>
        <end position="84"/>
    </location>
</feature>
<keyword evidence="1" id="KW-0732">Signal</keyword>
<reference evidence="3" key="1">
    <citation type="submission" date="2020-10" db="EMBL/GenBank/DDBJ databases">
        <authorList>
            <person name="Gilroy R."/>
        </authorList>
    </citation>
    <scope>NUCLEOTIDE SEQUENCE</scope>
    <source>
        <strain evidence="3">14700</strain>
    </source>
</reference>
<dbReference type="InterPro" id="IPR025711">
    <property type="entry name" value="PepSY"/>
</dbReference>
<organism evidence="3 4">
    <name type="scientific">Candidatus Ornithospirochaeta stercoravium</name>
    <dbReference type="NCBI Taxonomy" id="2840897"/>
    <lineage>
        <taxon>Bacteria</taxon>
        <taxon>Pseudomonadati</taxon>
        <taxon>Spirochaetota</taxon>
        <taxon>Spirochaetia</taxon>
        <taxon>Spirochaetales</taxon>
        <taxon>Spirochaetaceae</taxon>
        <taxon>Spirochaetaceae incertae sedis</taxon>
        <taxon>Candidatus Ornithospirochaeta</taxon>
    </lineage>
</organism>
<evidence type="ECO:0000313" key="3">
    <source>
        <dbReference type="EMBL" id="MBO8468587.1"/>
    </source>
</evidence>